<sequence length="62" mass="7315">MNAEDKQYIESLITRGLNRELSKEEFVEQILYTIKLLCKDAYIKGGNNVYDSYNPPYPRKIK</sequence>
<gene>
    <name evidence="2" type="ORF">UFOVP1089_31</name>
    <name evidence="3" type="ORF">UFOVP1443_50</name>
    <name evidence="1" type="ORF">UFOVP459_54</name>
</gene>
<organism evidence="1">
    <name type="scientific">uncultured Caudovirales phage</name>
    <dbReference type="NCBI Taxonomy" id="2100421"/>
    <lineage>
        <taxon>Viruses</taxon>
        <taxon>Duplodnaviria</taxon>
        <taxon>Heunggongvirae</taxon>
        <taxon>Uroviricota</taxon>
        <taxon>Caudoviricetes</taxon>
        <taxon>Peduoviridae</taxon>
        <taxon>Maltschvirus</taxon>
        <taxon>Maltschvirus maltsch</taxon>
    </lineage>
</organism>
<dbReference type="EMBL" id="LR797029">
    <property type="protein sequence ID" value="CAB4182970.1"/>
    <property type="molecule type" value="Genomic_DNA"/>
</dbReference>
<accession>A0A6J5MHZ5</accession>
<reference evidence="1" key="1">
    <citation type="submission" date="2020-04" db="EMBL/GenBank/DDBJ databases">
        <authorList>
            <person name="Chiriac C."/>
            <person name="Salcher M."/>
            <person name="Ghai R."/>
            <person name="Kavagutti S V."/>
        </authorList>
    </citation>
    <scope>NUCLEOTIDE SEQUENCE</scope>
</reference>
<evidence type="ECO:0000313" key="2">
    <source>
        <dbReference type="EMBL" id="CAB4182970.1"/>
    </source>
</evidence>
<proteinExistence type="predicted"/>
<name>A0A6J5MHZ5_9CAUD</name>
<evidence type="ECO:0000313" key="3">
    <source>
        <dbReference type="EMBL" id="CAB4212951.1"/>
    </source>
</evidence>
<evidence type="ECO:0000313" key="1">
    <source>
        <dbReference type="EMBL" id="CAB4144706.1"/>
    </source>
</evidence>
<dbReference type="EMBL" id="LR797389">
    <property type="protein sequence ID" value="CAB4212951.1"/>
    <property type="molecule type" value="Genomic_DNA"/>
</dbReference>
<protein>
    <submittedName>
        <fullName evidence="1">Uncharacterized protein</fullName>
    </submittedName>
</protein>
<dbReference type="EMBL" id="LR796424">
    <property type="protein sequence ID" value="CAB4144706.1"/>
    <property type="molecule type" value="Genomic_DNA"/>
</dbReference>